<dbReference type="FunFam" id="3.40.50.300:FF:000133">
    <property type="entry name" value="Spermidine/putrescine import ATP-binding protein PotA"/>
    <property type="match status" value="1"/>
</dbReference>
<dbReference type="SUPFAM" id="SSF52540">
    <property type="entry name" value="P-loop containing nucleoside triphosphate hydrolases"/>
    <property type="match status" value="1"/>
</dbReference>
<keyword evidence="3 7" id="KW-0547">Nucleotide-binding</keyword>
<evidence type="ECO:0000256" key="1">
    <source>
        <dbReference type="ARBA" id="ARBA00022448"/>
    </source>
</evidence>
<proteinExistence type="inferred from homology"/>
<dbReference type="Gene3D" id="3.40.50.300">
    <property type="entry name" value="P-loop containing nucleotide triphosphate hydrolases"/>
    <property type="match status" value="1"/>
</dbReference>
<dbReference type="GO" id="GO:0015847">
    <property type="term" value="P:putrescine transport"/>
    <property type="evidence" value="ECO:0007669"/>
    <property type="project" value="UniProtKB-ARBA"/>
</dbReference>
<evidence type="ECO:0000256" key="3">
    <source>
        <dbReference type="ARBA" id="ARBA00022741"/>
    </source>
</evidence>
<dbReference type="EMBL" id="VITF01000016">
    <property type="protein sequence ID" value="TWA62047.1"/>
    <property type="molecule type" value="Genomic_DNA"/>
</dbReference>
<dbReference type="PROSITE" id="PS00211">
    <property type="entry name" value="ABC_TRANSPORTER_1"/>
    <property type="match status" value="1"/>
</dbReference>
<evidence type="ECO:0000313" key="10">
    <source>
        <dbReference type="Proteomes" id="UP000316083"/>
    </source>
</evidence>
<dbReference type="Gene3D" id="2.40.50.100">
    <property type="match status" value="2"/>
</dbReference>
<protein>
    <recommendedName>
        <fullName evidence="7">Spermidine/putrescine import ATP-binding protein PotA</fullName>
        <ecNumber evidence="7">7.6.2.11</ecNumber>
    </recommendedName>
</protein>
<evidence type="ECO:0000259" key="8">
    <source>
        <dbReference type="PROSITE" id="PS50893"/>
    </source>
</evidence>
<keyword evidence="4 7" id="KW-0067">ATP-binding</keyword>
<organism evidence="9 10">
    <name type="scientific">Azospirillum brasilense</name>
    <dbReference type="NCBI Taxonomy" id="192"/>
    <lineage>
        <taxon>Bacteria</taxon>
        <taxon>Pseudomonadati</taxon>
        <taxon>Pseudomonadota</taxon>
        <taxon>Alphaproteobacteria</taxon>
        <taxon>Rhodospirillales</taxon>
        <taxon>Azospirillaceae</taxon>
        <taxon>Azospirillum</taxon>
    </lineage>
</organism>
<dbReference type="Pfam" id="PF00005">
    <property type="entry name" value="ABC_tran"/>
    <property type="match status" value="1"/>
</dbReference>
<evidence type="ECO:0000256" key="6">
    <source>
        <dbReference type="ARBA" id="ARBA00023136"/>
    </source>
</evidence>
<feature type="domain" description="ABC transporter" evidence="8">
    <location>
        <begin position="14"/>
        <end position="245"/>
    </location>
</feature>
<dbReference type="InterPro" id="IPR008995">
    <property type="entry name" value="Mo/tungstate-bd_C_term_dom"/>
</dbReference>
<comment type="caution">
    <text evidence="9">The sequence shown here is derived from an EMBL/GenBank/DDBJ whole genome shotgun (WGS) entry which is preliminary data.</text>
</comment>
<dbReference type="GO" id="GO:0005524">
    <property type="term" value="F:ATP binding"/>
    <property type="evidence" value="ECO:0007669"/>
    <property type="project" value="UniProtKB-KW"/>
</dbReference>
<dbReference type="PROSITE" id="PS50893">
    <property type="entry name" value="ABC_TRANSPORTER_2"/>
    <property type="match status" value="1"/>
</dbReference>
<dbReference type="EC" id="7.6.2.11" evidence="7"/>
<gene>
    <name evidence="7" type="primary">potA</name>
    <name evidence="9" type="ORF">FBZ82_11660</name>
</gene>
<dbReference type="NCBIfam" id="TIGR01187">
    <property type="entry name" value="potA"/>
    <property type="match status" value="1"/>
</dbReference>
<comment type="function">
    <text evidence="7">Part of the ABC transporter complex PotABCD involved in spermidine/putrescine import. Responsible for energy coupling to the transport system.</text>
</comment>
<dbReference type="PANTHER" id="PTHR42781:SF6">
    <property type="entry name" value="SPERMIDINE_PUTRESCINE IMPORT ATP-BINDING PROTEIN POTA"/>
    <property type="match status" value="1"/>
</dbReference>
<dbReference type="Pfam" id="PF08402">
    <property type="entry name" value="TOBE_2"/>
    <property type="match status" value="1"/>
</dbReference>
<dbReference type="InterPro" id="IPR013611">
    <property type="entry name" value="Transp-assoc_OB_typ2"/>
</dbReference>
<dbReference type="Proteomes" id="UP000316083">
    <property type="component" value="Unassembled WGS sequence"/>
</dbReference>
<comment type="subunit">
    <text evidence="7">The complex is composed of two ATP-binding proteins (PotA), two transmembrane proteins (PotB and PotC) and a solute-binding protein (PotD).</text>
</comment>
<dbReference type="InterPro" id="IPR003439">
    <property type="entry name" value="ABC_transporter-like_ATP-bd"/>
</dbReference>
<dbReference type="InterPro" id="IPR003593">
    <property type="entry name" value="AAA+_ATPase"/>
</dbReference>
<sequence>MMDGGMVTTAQALVRFVGVQKTYDGEHLVVKNLDLDIKKGEFVTLLGPSGSGKTTTLMMLAGFEVPTHGDIYLADRPIKNMPPHKRDIGMVFQNYALFPHLTIEENVAFPLTVRKMPRSEVKERVRSALRMIKLENLAHRHPGQLSGGQQQRVALARALVFNPQLVLMDEPLGALDKRLREHMQLEIKQLHETMGITVVYVTHDQSEALTMSDRIAVFNDGIVQQIDKPDALYERPVNSFVANFIGENNVLSGTVENIEQGFCRVALASGGSVVAQAVNVAGAGAATALSVRPERITILTDGQAPDGMNALPAQVQDTIYLGDHALAVLKVAGNGEFMVKLPPGAHAGLSHGQSVSIGFRPEDCRALDPV</sequence>
<keyword evidence="1 7" id="KW-0813">Transport</keyword>
<dbReference type="GO" id="GO:0016887">
    <property type="term" value="F:ATP hydrolysis activity"/>
    <property type="evidence" value="ECO:0007669"/>
    <property type="project" value="InterPro"/>
</dbReference>
<dbReference type="InterPro" id="IPR005893">
    <property type="entry name" value="PotA-like"/>
</dbReference>
<dbReference type="AlphaFoldDB" id="A0A560ANV5"/>
<evidence type="ECO:0000256" key="2">
    <source>
        <dbReference type="ARBA" id="ARBA00022475"/>
    </source>
</evidence>
<keyword evidence="2 7" id="KW-1003">Cell membrane</keyword>
<keyword evidence="5 7" id="KW-1278">Translocase</keyword>
<comment type="catalytic activity">
    <reaction evidence="7">
        <text>ATP + H2O + polyamine-[polyamine-binding protein]Side 1 = ADP + phosphate + polyamineSide 2 + [polyamine-binding protein]Side 1.</text>
        <dbReference type="EC" id="7.6.2.11"/>
    </reaction>
</comment>
<dbReference type="InterPro" id="IPR050093">
    <property type="entry name" value="ABC_SmlMolc_Importer"/>
</dbReference>
<keyword evidence="6 7" id="KW-0472">Membrane</keyword>
<dbReference type="GO" id="GO:0043190">
    <property type="term" value="C:ATP-binding cassette (ABC) transporter complex"/>
    <property type="evidence" value="ECO:0007669"/>
    <property type="project" value="InterPro"/>
</dbReference>
<evidence type="ECO:0000313" key="9">
    <source>
        <dbReference type="EMBL" id="TWA62047.1"/>
    </source>
</evidence>
<evidence type="ECO:0000256" key="4">
    <source>
        <dbReference type="ARBA" id="ARBA00022840"/>
    </source>
</evidence>
<comment type="similarity">
    <text evidence="7">Belongs to the ABC transporter superfamily. Spermidine/putrescine importer (TC 3.A.1.11.1) family.</text>
</comment>
<accession>A0A560ANV5</accession>
<reference evidence="9 10" key="1">
    <citation type="submission" date="2019-06" db="EMBL/GenBank/DDBJ databases">
        <title>Genomic Encyclopedia of Type Strains, Phase IV (KMG-V): Genome sequencing to study the core and pangenomes of soil and plant-associated prokaryotes.</title>
        <authorList>
            <person name="Whitman W."/>
        </authorList>
    </citation>
    <scope>NUCLEOTIDE SEQUENCE [LARGE SCALE GENOMIC DNA]</scope>
    <source>
        <strain evidence="9 10">BR 11796</strain>
    </source>
</reference>
<dbReference type="InterPro" id="IPR017871">
    <property type="entry name" value="ABC_transporter-like_CS"/>
</dbReference>
<dbReference type="SMART" id="SM00382">
    <property type="entry name" value="AAA"/>
    <property type="match status" value="1"/>
</dbReference>
<evidence type="ECO:0000256" key="5">
    <source>
        <dbReference type="ARBA" id="ARBA00022967"/>
    </source>
</evidence>
<evidence type="ECO:0000256" key="7">
    <source>
        <dbReference type="RuleBase" id="RU364083"/>
    </source>
</evidence>
<dbReference type="InterPro" id="IPR027417">
    <property type="entry name" value="P-loop_NTPase"/>
</dbReference>
<dbReference type="GO" id="GO:0015417">
    <property type="term" value="F:ABC-type polyamine transporter activity"/>
    <property type="evidence" value="ECO:0007669"/>
    <property type="project" value="UniProtKB-EC"/>
</dbReference>
<dbReference type="PANTHER" id="PTHR42781">
    <property type="entry name" value="SPERMIDINE/PUTRESCINE IMPORT ATP-BINDING PROTEIN POTA"/>
    <property type="match status" value="1"/>
</dbReference>
<dbReference type="SUPFAM" id="SSF50331">
    <property type="entry name" value="MOP-like"/>
    <property type="match status" value="1"/>
</dbReference>
<name>A0A560ANV5_AZOBR</name>